<sequence>MENQLNLIAKSYDRGIDFGRRGIDLYEDLPEHITNHPNYPMFQRLKMEGLSDSGRKEIKDYLSPDINMKFIDLGCCLNLMFNGYDKWLSTYHGVDISSKTIQLLNEFVAKKKLAIGSLYCGSIHETPFEENYFDIGACVGILEYFEKDFVEKAIVEAHRIIKPYGSFVLDIPNVNSPVFQITMLIEEHLGRPDKFNMSSQEFNVMLQDYFEIEKTEKVAGMIQYFLSCKK</sequence>
<evidence type="ECO:0000313" key="3">
    <source>
        <dbReference type="Proteomes" id="UP000683246"/>
    </source>
</evidence>
<name>A0A8J8MMQ4_9FIRM</name>
<protein>
    <submittedName>
        <fullName evidence="2">Class I SAM-dependent methyltransferase</fullName>
    </submittedName>
</protein>
<dbReference type="Pfam" id="PF08241">
    <property type="entry name" value="Methyltransf_11"/>
    <property type="match status" value="1"/>
</dbReference>
<dbReference type="AlphaFoldDB" id="A0A8J8MMQ4"/>
<dbReference type="InterPro" id="IPR029063">
    <property type="entry name" value="SAM-dependent_MTases_sf"/>
</dbReference>
<dbReference type="InterPro" id="IPR013216">
    <property type="entry name" value="Methyltransf_11"/>
</dbReference>
<dbReference type="GO" id="GO:0032259">
    <property type="term" value="P:methylation"/>
    <property type="evidence" value="ECO:0007669"/>
    <property type="project" value="UniProtKB-KW"/>
</dbReference>
<evidence type="ECO:0000313" key="2">
    <source>
        <dbReference type="EMBL" id="QUI24376.1"/>
    </source>
</evidence>
<dbReference type="EMBL" id="CP058649">
    <property type="protein sequence ID" value="QUI24376.1"/>
    <property type="molecule type" value="Genomic_DNA"/>
</dbReference>
<dbReference type="RefSeq" id="WP_212695071.1">
    <property type="nucleotide sequence ID" value="NZ_CP058649.1"/>
</dbReference>
<proteinExistence type="predicted"/>
<dbReference type="Proteomes" id="UP000683246">
    <property type="component" value="Chromosome"/>
</dbReference>
<feature type="domain" description="Methyltransferase type 11" evidence="1">
    <location>
        <begin position="72"/>
        <end position="169"/>
    </location>
</feature>
<dbReference type="KEGG" id="vpy:HZI73_19660"/>
<keyword evidence="2" id="KW-0489">Methyltransferase</keyword>
<keyword evidence="3" id="KW-1185">Reference proteome</keyword>
<organism evidence="2 3">
    <name type="scientific">Vallitalea pronyensis</name>
    <dbReference type="NCBI Taxonomy" id="1348613"/>
    <lineage>
        <taxon>Bacteria</taxon>
        <taxon>Bacillati</taxon>
        <taxon>Bacillota</taxon>
        <taxon>Clostridia</taxon>
        <taxon>Lachnospirales</taxon>
        <taxon>Vallitaleaceae</taxon>
        <taxon>Vallitalea</taxon>
    </lineage>
</organism>
<dbReference type="SUPFAM" id="SSF53335">
    <property type="entry name" value="S-adenosyl-L-methionine-dependent methyltransferases"/>
    <property type="match status" value="1"/>
</dbReference>
<keyword evidence="2" id="KW-0808">Transferase</keyword>
<dbReference type="GO" id="GO:0008757">
    <property type="term" value="F:S-adenosylmethionine-dependent methyltransferase activity"/>
    <property type="evidence" value="ECO:0007669"/>
    <property type="project" value="InterPro"/>
</dbReference>
<dbReference type="Gene3D" id="3.40.50.150">
    <property type="entry name" value="Vaccinia Virus protein VP39"/>
    <property type="match status" value="1"/>
</dbReference>
<evidence type="ECO:0000259" key="1">
    <source>
        <dbReference type="Pfam" id="PF08241"/>
    </source>
</evidence>
<reference evidence="2" key="1">
    <citation type="submission" date="2020-07" db="EMBL/GenBank/DDBJ databases">
        <title>Vallitalea pronyensis genome.</title>
        <authorList>
            <person name="Postec A."/>
        </authorList>
    </citation>
    <scope>NUCLEOTIDE SEQUENCE</scope>
    <source>
        <strain evidence="2">FatNI3</strain>
    </source>
</reference>
<accession>A0A8J8MMQ4</accession>
<gene>
    <name evidence="2" type="ORF">HZI73_19660</name>
</gene>